<proteinExistence type="inferred from homology"/>
<evidence type="ECO:0000313" key="10">
    <source>
        <dbReference type="EMBL" id="VEU74981.1"/>
    </source>
</evidence>
<evidence type="ECO:0000256" key="3">
    <source>
        <dbReference type="ARBA" id="ARBA00022741"/>
    </source>
</evidence>
<evidence type="ECO:0000256" key="5">
    <source>
        <dbReference type="ARBA" id="ARBA00022917"/>
    </source>
</evidence>
<feature type="binding site" evidence="8">
    <location>
        <begin position="151"/>
        <end position="153"/>
    </location>
    <ligand>
        <name>ATP</name>
        <dbReference type="ChEBI" id="CHEBI:30616"/>
    </ligand>
</feature>
<dbReference type="InterPro" id="IPR050203">
    <property type="entry name" value="Trp-tRNA_synthetase"/>
</dbReference>
<comment type="similarity">
    <text evidence="1 8 9">Belongs to the class-I aminoacyl-tRNA synthetase family.</text>
</comment>
<dbReference type="Gene3D" id="3.40.50.620">
    <property type="entry name" value="HUPs"/>
    <property type="match status" value="1"/>
</dbReference>
<dbReference type="InterPro" id="IPR001412">
    <property type="entry name" value="aa-tRNA-synth_I_CS"/>
</dbReference>
<feature type="short sequence motif" description="'HIGH' region" evidence="8">
    <location>
        <begin position="10"/>
        <end position="18"/>
    </location>
</feature>
<keyword evidence="5 8" id="KW-0648">Protein biosynthesis</keyword>
<evidence type="ECO:0000256" key="2">
    <source>
        <dbReference type="ARBA" id="ARBA00022598"/>
    </source>
</evidence>
<dbReference type="PRINTS" id="PR01039">
    <property type="entry name" value="TRNASYNTHTRP"/>
</dbReference>
<feature type="binding site" evidence="8">
    <location>
        <begin position="17"/>
        <end position="18"/>
    </location>
    <ligand>
        <name>ATP</name>
        <dbReference type="ChEBI" id="CHEBI:30616"/>
    </ligand>
</feature>
<feature type="binding site" evidence="8">
    <location>
        <begin position="9"/>
        <end position="11"/>
    </location>
    <ligand>
        <name>ATP</name>
        <dbReference type="ChEBI" id="CHEBI:30616"/>
    </ligand>
</feature>
<feature type="short sequence motif" description="'KMSKS' region" evidence="8">
    <location>
        <begin position="199"/>
        <end position="203"/>
    </location>
</feature>
<dbReference type="PROSITE" id="PS00178">
    <property type="entry name" value="AA_TRNA_LIGASE_I"/>
    <property type="match status" value="1"/>
</dbReference>
<dbReference type="KEGG" id="mcit:NCTC10181_00855"/>
<dbReference type="Pfam" id="PF00579">
    <property type="entry name" value="tRNA-synt_1b"/>
    <property type="match status" value="1"/>
</dbReference>
<dbReference type="EC" id="6.1.1.2" evidence="8"/>
<keyword evidence="6 8" id="KW-0030">Aminoacyl-tRNA synthetase</keyword>
<feature type="binding site" evidence="8">
    <location>
        <begin position="199"/>
        <end position="203"/>
    </location>
    <ligand>
        <name>ATP</name>
        <dbReference type="ChEBI" id="CHEBI:30616"/>
    </ligand>
</feature>
<dbReference type="AlphaFoldDB" id="A0A449B339"/>
<keyword evidence="3 8" id="KW-0547">Nucleotide-binding</keyword>
<dbReference type="GO" id="GO:0005524">
    <property type="term" value="F:ATP binding"/>
    <property type="evidence" value="ECO:0007669"/>
    <property type="project" value="UniProtKB-UniRule"/>
</dbReference>
<evidence type="ECO:0000256" key="6">
    <source>
        <dbReference type="ARBA" id="ARBA00023146"/>
    </source>
</evidence>
<evidence type="ECO:0000256" key="7">
    <source>
        <dbReference type="ARBA" id="ARBA00049929"/>
    </source>
</evidence>
<comment type="subcellular location">
    <subcellularLocation>
        <location evidence="8">Cytoplasm</location>
    </subcellularLocation>
</comment>
<dbReference type="NCBIfam" id="TIGR00233">
    <property type="entry name" value="trpS"/>
    <property type="match status" value="1"/>
</dbReference>
<dbReference type="HAMAP" id="MF_00140_B">
    <property type="entry name" value="Trp_tRNA_synth_B"/>
    <property type="match status" value="1"/>
</dbReference>
<dbReference type="InterPro" id="IPR024109">
    <property type="entry name" value="Trp-tRNA-ligase_bac-type"/>
</dbReference>
<accession>A0A449B339</accession>
<dbReference type="InterPro" id="IPR002306">
    <property type="entry name" value="Trp-tRNA-ligase"/>
</dbReference>
<dbReference type="EMBL" id="LR215036">
    <property type="protein sequence ID" value="VEU74981.1"/>
    <property type="molecule type" value="Genomic_DNA"/>
</dbReference>
<name>A0A449B339_9BACT</name>
<dbReference type="GO" id="GO:0006436">
    <property type="term" value="P:tryptophanyl-tRNA aminoacylation"/>
    <property type="evidence" value="ECO:0007669"/>
    <property type="project" value="UniProtKB-UniRule"/>
</dbReference>
<organism evidence="10 11">
    <name type="scientific">Mycoplasmopsis citelli</name>
    <dbReference type="NCBI Taxonomy" id="171281"/>
    <lineage>
        <taxon>Bacteria</taxon>
        <taxon>Bacillati</taxon>
        <taxon>Mycoplasmatota</taxon>
        <taxon>Mycoplasmoidales</taxon>
        <taxon>Metamycoplasmataceae</taxon>
        <taxon>Mycoplasmopsis</taxon>
    </lineage>
</organism>
<gene>
    <name evidence="8 10" type="primary">trpS</name>
    <name evidence="10" type="ORF">NCTC10181_00855</name>
</gene>
<dbReference type="CDD" id="cd00806">
    <property type="entry name" value="TrpRS_core"/>
    <property type="match status" value="1"/>
</dbReference>
<dbReference type="GO" id="GO:0005829">
    <property type="term" value="C:cytosol"/>
    <property type="evidence" value="ECO:0007669"/>
    <property type="project" value="TreeGrafter"/>
</dbReference>
<dbReference type="Proteomes" id="UP000290985">
    <property type="component" value="Chromosome"/>
</dbReference>
<dbReference type="RefSeq" id="WP_129725757.1">
    <property type="nucleotide sequence ID" value="NZ_LR215036.1"/>
</dbReference>
<keyword evidence="8" id="KW-0963">Cytoplasm</keyword>
<dbReference type="InterPro" id="IPR014729">
    <property type="entry name" value="Rossmann-like_a/b/a_fold"/>
</dbReference>
<dbReference type="InterPro" id="IPR002305">
    <property type="entry name" value="aa-tRNA-synth_Ic"/>
</dbReference>
<dbReference type="PANTHER" id="PTHR43766:SF1">
    <property type="entry name" value="TRYPTOPHAN--TRNA LIGASE, MITOCHONDRIAL"/>
    <property type="match status" value="1"/>
</dbReference>
<feature type="binding site" evidence="8">
    <location>
        <position position="190"/>
    </location>
    <ligand>
        <name>ATP</name>
        <dbReference type="ChEBI" id="CHEBI:30616"/>
    </ligand>
</feature>
<comment type="catalytic activity">
    <reaction evidence="7 8">
        <text>tRNA(Trp) + L-tryptophan + ATP = L-tryptophyl-tRNA(Trp) + AMP + diphosphate + H(+)</text>
        <dbReference type="Rhea" id="RHEA:24080"/>
        <dbReference type="Rhea" id="RHEA-COMP:9671"/>
        <dbReference type="Rhea" id="RHEA-COMP:9705"/>
        <dbReference type="ChEBI" id="CHEBI:15378"/>
        <dbReference type="ChEBI" id="CHEBI:30616"/>
        <dbReference type="ChEBI" id="CHEBI:33019"/>
        <dbReference type="ChEBI" id="CHEBI:57912"/>
        <dbReference type="ChEBI" id="CHEBI:78442"/>
        <dbReference type="ChEBI" id="CHEBI:78535"/>
        <dbReference type="ChEBI" id="CHEBI:456215"/>
        <dbReference type="EC" id="6.1.1.2"/>
    </reaction>
</comment>
<evidence type="ECO:0000256" key="9">
    <source>
        <dbReference type="RuleBase" id="RU363036"/>
    </source>
</evidence>
<dbReference type="Gene3D" id="1.10.240.10">
    <property type="entry name" value="Tyrosyl-Transfer RNA Synthetase"/>
    <property type="match status" value="1"/>
</dbReference>
<reference evidence="10 11" key="1">
    <citation type="submission" date="2019-01" db="EMBL/GenBank/DDBJ databases">
        <authorList>
            <consortium name="Pathogen Informatics"/>
        </authorList>
    </citation>
    <scope>NUCLEOTIDE SEQUENCE [LARGE SCALE GENOMIC DNA]</scope>
    <source>
        <strain evidence="10 11">NCTC10181</strain>
    </source>
</reference>
<feature type="binding site" evidence="8">
    <location>
        <position position="139"/>
    </location>
    <ligand>
        <name>L-tryptophan</name>
        <dbReference type="ChEBI" id="CHEBI:57912"/>
    </ligand>
</feature>
<dbReference type="PANTHER" id="PTHR43766">
    <property type="entry name" value="TRYPTOPHAN--TRNA LIGASE, MITOCHONDRIAL"/>
    <property type="match status" value="1"/>
</dbReference>
<sequence>MKRLISGIKPTGELTLGNYIGAIANFIKLQDQYESYFFVADMHALTTGTVNPKELAQARKSTVALYLACGLDPEKATIFYQSSVIEHLQMMWLCNSETTVGELERMTQFKDKSQKLIQANGTMKIPSNLLMYPVLMAADILLYNPEIVPVGEDQTQHIELTRNIAERLNRKYKLKLNVPESFIPQIGAKIKSLVDPTSKMSKSEKSTKGTIYLLEDPEQAYKKILKAVTDSEGKVYISENKPGVLNLLNIYASLKNISLKEAEAIFVNSNYKEFKEQVANIVKQLLIDIQQKYHLALENVDKIIEQGKEKAQKIAKETINEVQLHMGLYGEENESK</sequence>
<protein>
    <recommendedName>
        <fullName evidence="8">Tryptophan--tRNA ligase</fullName>
        <ecNumber evidence="8">6.1.1.2</ecNumber>
    </recommendedName>
    <alternativeName>
        <fullName evidence="8">Tryptophanyl-tRNA synthetase</fullName>
        <shortName evidence="8">TrpRS</shortName>
    </alternativeName>
</protein>
<evidence type="ECO:0000256" key="4">
    <source>
        <dbReference type="ARBA" id="ARBA00022840"/>
    </source>
</evidence>
<keyword evidence="4 8" id="KW-0067">ATP-binding</keyword>
<comment type="function">
    <text evidence="8">Catalyzes the attachment of tryptophan to tRNA(Trp).</text>
</comment>
<comment type="subunit">
    <text evidence="8">Homodimer.</text>
</comment>
<dbReference type="SUPFAM" id="SSF52374">
    <property type="entry name" value="Nucleotidylyl transferase"/>
    <property type="match status" value="1"/>
</dbReference>
<evidence type="ECO:0000256" key="1">
    <source>
        <dbReference type="ARBA" id="ARBA00005594"/>
    </source>
</evidence>
<evidence type="ECO:0000313" key="11">
    <source>
        <dbReference type="Proteomes" id="UP000290985"/>
    </source>
</evidence>
<keyword evidence="11" id="KW-1185">Reference proteome</keyword>
<keyword evidence="2 8" id="KW-0436">Ligase</keyword>
<dbReference type="OrthoDB" id="9801042at2"/>
<evidence type="ECO:0000256" key="8">
    <source>
        <dbReference type="HAMAP-Rule" id="MF_00140"/>
    </source>
</evidence>
<dbReference type="GO" id="GO:0004830">
    <property type="term" value="F:tryptophan-tRNA ligase activity"/>
    <property type="evidence" value="ECO:0007669"/>
    <property type="project" value="UniProtKB-UniRule"/>
</dbReference>